<keyword evidence="2" id="KW-1185">Reference proteome</keyword>
<dbReference type="AlphaFoldDB" id="A0ABD3A2F5"/>
<comment type="caution">
    <text evidence="1">The sequence shown here is derived from an EMBL/GenBank/DDBJ whole genome shotgun (WGS) entry which is preliminary data.</text>
</comment>
<evidence type="ECO:0000313" key="1">
    <source>
        <dbReference type="EMBL" id="KAL3524755.1"/>
    </source>
</evidence>
<dbReference type="EMBL" id="JBJUIK010000006">
    <property type="protein sequence ID" value="KAL3524755.1"/>
    <property type="molecule type" value="Genomic_DNA"/>
</dbReference>
<proteinExistence type="predicted"/>
<name>A0ABD3A2F5_9GENT</name>
<sequence length="75" mass="8349">MEGHLEISRDNEKIPEVVLVAQPQEEPRPLIPQFVNWTSPPAGIYTMGTLDFSASWYLQIENCCSSLGNPGTSEE</sequence>
<accession>A0ABD3A2F5</accession>
<protein>
    <submittedName>
        <fullName evidence="1">Uncharacterized protein</fullName>
    </submittedName>
</protein>
<dbReference type="Proteomes" id="UP001630127">
    <property type="component" value="Unassembled WGS sequence"/>
</dbReference>
<gene>
    <name evidence="1" type="ORF">ACH5RR_013127</name>
</gene>
<reference evidence="1 2" key="1">
    <citation type="submission" date="2024-11" db="EMBL/GenBank/DDBJ databases">
        <title>A near-complete genome assembly of Cinchona calisaya.</title>
        <authorList>
            <person name="Lian D.C."/>
            <person name="Zhao X.W."/>
            <person name="Wei L."/>
        </authorList>
    </citation>
    <scope>NUCLEOTIDE SEQUENCE [LARGE SCALE GENOMIC DNA]</scope>
    <source>
        <tissue evidence="1">Nenye</tissue>
    </source>
</reference>
<evidence type="ECO:0000313" key="2">
    <source>
        <dbReference type="Proteomes" id="UP001630127"/>
    </source>
</evidence>
<organism evidence="1 2">
    <name type="scientific">Cinchona calisaya</name>
    <dbReference type="NCBI Taxonomy" id="153742"/>
    <lineage>
        <taxon>Eukaryota</taxon>
        <taxon>Viridiplantae</taxon>
        <taxon>Streptophyta</taxon>
        <taxon>Embryophyta</taxon>
        <taxon>Tracheophyta</taxon>
        <taxon>Spermatophyta</taxon>
        <taxon>Magnoliopsida</taxon>
        <taxon>eudicotyledons</taxon>
        <taxon>Gunneridae</taxon>
        <taxon>Pentapetalae</taxon>
        <taxon>asterids</taxon>
        <taxon>lamiids</taxon>
        <taxon>Gentianales</taxon>
        <taxon>Rubiaceae</taxon>
        <taxon>Cinchonoideae</taxon>
        <taxon>Cinchoneae</taxon>
        <taxon>Cinchona</taxon>
    </lineage>
</organism>